<comment type="cofactor">
    <cofactor evidence="1">
        <name>Zn(2+)</name>
        <dbReference type="ChEBI" id="CHEBI:29105"/>
    </cofactor>
</comment>
<evidence type="ECO:0000313" key="6">
    <source>
        <dbReference type="EMBL" id="KAA0258128.1"/>
    </source>
</evidence>
<organism evidence="6 7">
    <name type="scientific">Deferribacter autotrophicus</name>
    <dbReference type="NCBI Taxonomy" id="500465"/>
    <lineage>
        <taxon>Bacteria</taxon>
        <taxon>Pseudomonadati</taxon>
        <taxon>Deferribacterota</taxon>
        <taxon>Deferribacteres</taxon>
        <taxon>Deferribacterales</taxon>
        <taxon>Deferribacteraceae</taxon>
        <taxon>Deferribacter</taxon>
    </lineage>
</organism>
<dbReference type="RefSeq" id="WP_149266449.1">
    <property type="nucleotide sequence ID" value="NZ_VFJB01000005.1"/>
</dbReference>
<protein>
    <submittedName>
        <fullName evidence="6">MBL fold metallo-hydrolase</fullName>
    </submittedName>
</protein>
<dbReference type="InterPro" id="IPR001279">
    <property type="entry name" value="Metallo-B-lactamas"/>
</dbReference>
<sequence>MRIDTIIVGALYVNCYIISKGNDAIVIDPGSDFHKIKEFIVSKSLKPLAILNTHGHFDHVGAIEDVKNEFNVSLYMHKDDEFLLKSAPQHALMFGLDGVKTSKIDYYIEDGEILNFGEINVKVLHTPGHSPGGVCFYIEEINSVFTGDTLFCESVGRTDFPYANFNELKISVQQKLYSLDPETKVYPGHGPSTSIGHERKMNAFIRAKN</sequence>
<evidence type="ECO:0000259" key="5">
    <source>
        <dbReference type="SMART" id="SM00849"/>
    </source>
</evidence>
<evidence type="ECO:0000313" key="7">
    <source>
        <dbReference type="Proteomes" id="UP000322876"/>
    </source>
</evidence>
<evidence type="ECO:0000256" key="4">
    <source>
        <dbReference type="ARBA" id="ARBA00022833"/>
    </source>
</evidence>
<dbReference type="PANTHER" id="PTHR46233">
    <property type="entry name" value="HYDROXYACYLGLUTATHIONE HYDROLASE GLOC"/>
    <property type="match status" value="1"/>
</dbReference>
<dbReference type="EMBL" id="VFJB01000005">
    <property type="protein sequence ID" value="KAA0258128.1"/>
    <property type="molecule type" value="Genomic_DNA"/>
</dbReference>
<evidence type="ECO:0000256" key="1">
    <source>
        <dbReference type="ARBA" id="ARBA00001947"/>
    </source>
</evidence>
<proteinExistence type="predicted"/>
<name>A0A5A8F7Z3_9BACT</name>
<dbReference type="Pfam" id="PF00753">
    <property type="entry name" value="Lactamase_B"/>
    <property type="match status" value="1"/>
</dbReference>
<dbReference type="InterPro" id="IPR036866">
    <property type="entry name" value="RibonucZ/Hydroxyglut_hydro"/>
</dbReference>
<dbReference type="AlphaFoldDB" id="A0A5A8F7Z3"/>
<evidence type="ECO:0000256" key="2">
    <source>
        <dbReference type="ARBA" id="ARBA00022723"/>
    </source>
</evidence>
<gene>
    <name evidence="6" type="ORF">FHQ18_06950</name>
</gene>
<dbReference type="GO" id="GO:0046872">
    <property type="term" value="F:metal ion binding"/>
    <property type="evidence" value="ECO:0007669"/>
    <property type="project" value="UniProtKB-KW"/>
</dbReference>
<dbReference type="SMART" id="SM00849">
    <property type="entry name" value="Lactamase_B"/>
    <property type="match status" value="1"/>
</dbReference>
<feature type="domain" description="Metallo-beta-lactamase" evidence="5">
    <location>
        <begin position="12"/>
        <end position="189"/>
    </location>
</feature>
<evidence type="ECO:0000256" key="3">
    <source>
        <dbReference type="ARBA" id="ARBA00022801"/>
    </source>
</evidence>
<dbReference type="PANTHER" id="PTHR46233:SF3">
    <property type="entry name" value="HYDROXYACYLGLUTATHIONE HYDROLASE GLOC"/>
    <property type="match status" value="1"/>
</dbReference>
<keyword evidence="7" id="KW-1185">Reference proteome</keyword>
<accession>A0A5A8F7Z3</accession>
<keyword evidence="2" id="KW-0479">Metal-binding</keyword>
<dbReference type="GO" id="GO:0016787">
    <property type="term" value="F:hydrolase activity"/>
    <property type="evidence" value="ECO:0007669"/>
    <property type="project" value="UniProtKB-KW"/>
</dbReference>
<keyword evidence="3 6" id="KW-0378">Hydrolase</keyword>
<comment type="caution">
    <text evidence="6">The sequence shown here is derived from an EMBL/GenBank/DDBJ whole genome shotgun (WGS) entry which is preliminary data.</text>
</comment>
<dbReference type="Gene3D" id="3.60.15.10">
    <property type="entry name" value="Ribonuclease Z/Hydroxyacylglutathione hydrolase-like"/>
    <property type="match status" value="1"/>
</dbReference>
<dbReference type="Proteomes" id="UP000322876">
    <property type="component" value="Unassembled WGS sequence"/>
</dbReference>
<keyword evidence="4" id="KW-0862">Zinc</keyword>
<dbReference type="OrthoDB" id="9784009at2"/>
<reference evidence="6 7" key="1">
    <citation type="submission" date="2019-06" db="EMBL/GenBank/DDBJ databases">
        <title>Genomic insights into carbon and energy metabolism of Deferribacter autotrophicus revealed new metabolic traits in the phylum Deferribacteres.</title>
        <authorList>
            <person name="Slobodkin A.I."/>
            <person name="Slobodkina G.B."/>
            <person name="Allioux M."/>
            <person name="Alain K."/>
            <person name="Jebbar M."/>
            <person name="Shadrin V."/>
            <person name="Kublanov I.V."/>
            <person name="Toshchakov S.V."/>
            <person name="Bonch-Osmolovskaya E.A."/>
        </authorList>
    </citation>
    <scope>NUCLEOTIDE SEQUENCE [LARGE SCALE GENOMIC DNA]</scope>
    <source>
        <strain evidence="6 7">SL50</strain>
    </source>
</reference>
<dbReference type="CDD" id="cd06262">
    <property type="entry name" value="metallo-hydrolase-like_MBL-fold"/>
    <property type="match status" value="1"/>
</dbReference>
<dbReference type="InterPro" id="IPR051453">
    <property type="entry name" value="MBL_Glyoxalase_II"/>
</dbReference>
<dbReference type="SUPFAM" id="SSF56281">
    <property type="entry name" value="Metallo-hydrolase/oxidoreductase"/>
    <property type="match status" value="1"/>
</dbReference>